<evidence type="ECO:0000256" key="10">
    <source>
        <dbReference type="ARBA" id="ARBA00023163"/>
    </source>
</evidence>
<dbReference type="SUPFAM" id="SSF57716">
    <property type="entry name" value="Glucocorticoid receptor-like (DNA-binding domain)"/>
    <property type="match status" value="1"/>
</dbReference>
<dbReference type="SMART" id="SM00355">
    <property type="entry name" value="ZnF_C2H2"/>
    <property type="match status" value="8"/>
</dbReference>
<feature type="domain" description="C2H2-type" evidence="13">
    <location>
        <begin position="217"/>
        <end position="244"/>
    </location>
</feature>
<dbReference type="PROSITE" id="PS50157">
    <property type="entry name" value="ZINC_FINGER_C2H2_2"/>
    <property type="match status" value="8"/>
</dbReference>
<evidence type="ECO:0000256" key="1">
    <source>
        <dbReference type="ARBA" id="ARBA00003767"/>
    </source>
</evidence>
<keyword evidence="10" id="KW-0804">Transcription</keyword>
<dbReference type="OrthoDB" id="6077919at2759"/>
<comment type="subcellular location">
    <subcellularLocation>
        <location evidence="2">Nucleus</location>
    </subcellularLocation>
</comment>
<keyword evidence="6 12" id="KW-0863">Zinc-finger</keyword>
<evidence type="ECO:0000256" key="3">
    <source>
        <dbReference type="ARBA" id="ARBA00006991"/>
    </source>
</evidence>
<dbReference type="GO" id="GO:0048598">
    <property type="term" value="P:embryonic morphogenesis"/>
    <property type="evidence" value="ECO:0007669"/>
    <property type="project" value="UniProtKB-ARBA"/>
</dbReference>
<comment type="similarity">
    <text evidence="3">Belongs to the krueppel C2H2-type zinc-finger protein family.</text>
</comment>
<feature type="domain" description="C2H2-type" evidence="13">
    <location>
        <begin position="357"/>
        <end position="384"/>
    </location>
</feature>
<dbReference type="PANTHER" id="PTHR23235">
    <property type="entry name" value="KRUEPPEL-LIKE TRANSCRIPTION FACTOR"/>
    <property type="match status" value="1"/>
</dbReference>
<name>A0A9N9T3I3_DIABA</name>
<keyword evidence="4" id="KW-0479">Metal-binding</keyword>
<dbReference type="AlphaFoldDB" id="A0A9N9T3I3"/>
<dbReference type="FunFam" id="3.30.160.60:FF:001182">
    <property type="entry name" value="Zinc finger, C2H2 type"/>
    <property type="match status" value="1"/>
</dbReference>
<dbReference type="GO" id="GO:0005634">
    <property type="term" value="C:nucleus"/>
    <property type="evidence" value="ECO:0007669"/>
    <property type="project" value="UniProtKB-SubCell"/>
</dbReference>
<keyword evidence="7" id="KW-0862">Zinc</keyword>
<evidence type="ECO:0000256" key="4">
    <source>
        <dbReference type="ARBA" id="ARBA00022723"/>
    </source>
</evidence>
<dbReference type="FunFam" id="3.30.160.60:FF:000176">
    <property type="entry name" value="zinc finger protein 70"/>
    <property type="match status" value="1"/>
</dbReference>
<dbReference type="InterPro" id="IPR013087">
    <property type="entry name" value="Znf_C2H2_type"/>
</dbReference>
<protein>
    <recommendedName>
        <fullName evidence="13">C2H2-type domain-containing protein</fullName>
    </recommendedName>
</protein>
<feature type="domain" description="C2H2-type" evidence="13">
    <location>
        <begin position="301"/>
        <end position="328"/>
    </location>
</feature>
<evidence type="ECO:0000256" key="2">
    <source>
        <dbReference type="ARBA" id="ARBA00004123"/>
    </source>
</evidence>
<dbReference type="GO" id="GO:0008270">
    <property type="term" value="F:zinc ion binding"/>
    <property type="evidence" value="ECO:0007669"/>
    <property type="project" value="UniProtKB-KW"/>
</dbReference>
<dbReference type="PANTHER" id="PTHR23235:SF142">
    <property type="entry name" value="ZINC FINGER PROTEIN 384"/>
    <property type="match status" value="1"/>
</dbReference>
<evidence type="ECO:0000256" key="5">
    <source>
        <dbReference type="ARBA" id="ARBA00022737"/>
    </source>
</evidence>
<dbReference type="Proteomes" id="UP001153709">
    <property type="component" value="Chromosome 7"/>
</dbReference>
<dbReference type="EMBL" id="OU898282">
    <property type="protein sequence ID" value="CAG9838068.1"/>
    <property type="molecule type" value="Genomic_DNA"/>
</dbReference>
<evidence type="ECO:0000313" key="14">
    <source>
        <dbReference type="EMBL" id="CAG9838068.1"/>
    </source>
</evidence>
<gene>
    <name evidence="14" type="ORF">DIABBA_LOCUS10999</name>
</gene>
<dbReference type="InterPro" id="IPR012934">
    <property type="entry name" value="Znf_AD"/>
</dbReference>
<dbReference type="FunFam" id="3.30.160.60:FF:000275">
    <property type="entry name" value="zinc finger protein 90 homolog"/>
    <property type="match status" value="1"/>
</dbReference>
<dbReference type="SUPFAM" id="SSF57667">
    <property type="entry name" value="beta-beta-alpha zinc fingers"/>
    <property type="match status" value="4"/>
</dbReference>
<dbReference type="Gene3D" id="3.30.160.60">
    <property type="entry name" value="Classic Zinc Finger"/>
    <property type="match status" value="8"/>
</dbReference>
<dbReference type="Pfam" id="PF00096">
    <property type="entry name" value="zf-C2H2"/>
    <property type="match status" value="7"/>
</dbReference>
<feature type="domain" description="C2H2-type" evidence="13">
    <location>
        <begin position="413"/>
        <end position="440"/>
    </location>
</feature>
<accession>A0A9N9T3I3</accession>
<evidence type="ECO:0000256" key="11">
    <source>
        <dbReference type="ARBA" id="ARBA00023242"/>
    </source>
</evidence>
<evidence type="ECO:0000259" key="13">
    <source>
        <dbReference type="PROSITE" id="PS50157"/>
    </source>
</evidence>
<feature type="domain" description="C2H2-type" evidence="13">
    <location>
        <begin position="329"/>
        <end position="356"/>
    </location>
</feature>
<feature type="domain" description="C2H2-type" evidence="13">
    <location>
        <begin position="385"/>
        <end position="412"/>
    </location>
</feature>
<evidence type="ECO:0000256" key="8">
    <source>
        <dbReference type="ARBA" id="ARBA00023015"/>
    </source>
</evidence>
<sequence length="554" mass="62776">MFSVHSALLEQNCENIPTIGEILTNISNINVEDQKLPSMICAKCINSAHNAYKFQQQCNKSQIVLETYLQQIKNMEIKEKFETNNTIDLNEIAAIENTLEKQCENVSDSGNLVSDGLIKEFIHDEYLPNDDLKDGDESEDCDDLKSCIPLGEDTVDQLIKDNFRVENLELISPKLNFCGLNLDEKHSKSTKNEKGSKDVPSMNYYKSFGEEDGQEVYTCNICVKSFKFPNSLRVHLKSHDEEKPYVCTQCKRGFKVYCALKHHIRSHSEEQPFECKECGKKYKHSGTLIAHMRIHTGSKPFLCTICGRGFRQAPDLTYHMRTHTKEKPYMCNVCGKTMSMQCHLVQHMRSHTGEKPFKCSECSKAFPSSTRLKRHAIVHTSLKPYKCTVCNKSFNRSNSLKVHAKTHSGVKAYTCSVCNKSFTWAHSFKAHQLTHEKTEITKDKDNAVRTTNRTLSQISDSPLSSINENSVLHTNESSLLNRNDNSLVEFTAGATYPNDNVPLNESFVIFTNSNEEVGNEAFQICTYATGESDLLETFTLYSSDTDQKRSSGNS</sequence>
<evidence type="ECO:0000256" key="9">
    <source>
        <dbReference type="ARBA" id="ARBA00023125"/>
    </source>
</evidence>
<keyword evidence="11" id="KW-0539">Nucleus</keyword>
<dbReference type="FunFam" id="3.30.160.60:FF:000478">
    <property type="entry name" value="Zinc finger protein 133"/>
    <property type="match status" value="1"/>
</dbReference>
<keyword evidence="9" id="KW-0238">DNA-binding</keyword>
<dbReference type="Pfam" id="PF07776">
    <property type="entry name" value="zf-AD"/>
    <property type="match status" value="1"/>
</dbReference>
<evidence type="ECO:0000313" key="15">
    <source>
        <dbReference type="Proteomes" id="UP001153709"/>
    </source>
</evidence>
<feature type="domain" description="C2H2-type" evidence="13">
    <location>
        <begin position="245"/>
        <end position="272"/>
    </location>
</feature>
<evidence type="ECO:0000256" key="6">
    <source>
        <dbReference type="ARBA" id="ARBA00022771"/>
    </source>
</evidence>
<dbReference type="FunFam" id="3.30.160.60:FF:000624">
    <property type="entry name" value="zinc finger protein 697"/>
    <property type="match status" value="1"/>
</dbReference>
<keyword evidence="8" id="KW-0805">Transcription regulation</keyword>
<comment type="function">
    <text evidence="1">May be involved in transcriptional regulation.</text>
</comment>
<dbReference type="PROSITE" id="PS00028">
    <property type="entry name" value="ZINC_FINGER_C2H2_1"/>
    <property type="match status" value="8"/>
</dbReference>
<dbReference type="GO" id="GO:0000978">
    <property type="term" value="F:RNA polymerase II cis-regulatory region sequence-specific DNA binding"/>
    <property type="evidence" value="ECO:0007669"/>
    <property type="project" value="TreeGrafter"/>
</dbReference>
<organism evidence="14 15">
    <name type="scientific">Diabrotica balteata</name>
    <name type="common">Banded cucumber beetle</name>
    <dbReference type="NCBI Taxonomy" id="107213"/>
    <lineage>
        <taxon>Eukaryota</taxon>
        <taxon>Metazoa</taxon>
        <taxon>Ecdysozoa</taxon>
        <taxon>Arthropoda</taxon>
        <taxon>Hexapoda</taxon>
        <taxon>Insecta</taxon>
        <taxon>Pterygota</taxon>
        <taxon>Neoptera</taxon>
        <taxon>Endopterygota</taxon>
        <taxon>Coleoptera</taxon>
        <taxon>Polyphaga</taxon>
        <taxon>Cucujiformia</taxon>
        <taxon>Chrysomeloidea</taxon>
        <taxon>Chrysomelidae</taxon>
        <taxon>Galerucinae</taxon>
        <taxon>Diabroticina</taxon>
        <taxon>Diabroticites</taxon>
        <taxon>Diabrotica</taxon>
    </lineage>
</organism>
<dbReference type="GO" id="GO:0000981">
    <property type="term" value="F:DNA-binding transcription factor activity, RNA polymerase II-specific"/>
    <property type="evidence" value="ECO:0007669"/>
    <property type="project" value="TreeGrafter"/>
</dbReference>
<proteinExistence type="inferred from homology"/>
<dbReference type="FunFam" id="3.30.160.60:FF:001266">
    <property type="entry name" value="Zinc finger protein 662"/>
    <property type="match status" value="1"/>
</dbReference>
<reference evidence="14" key="1">
    <citation type="submission" date="2022-01" db="EMBL/GenBank/DDBJ databases">
        <authorList>
            <person name="King R."/>
        </authorList>
    </citation>
    <scope>NUCLEOTIDE SEQUENCE</scope>
</reference>
<feature type="domain" description="C2H2-type" evidence="13">
    <location>
        <begin position="273"/>
        <end position="300"/>
    </location>
</feature>
<dbReference type="InterPro" id="IPR036236">
    <property type="entry name" value="Znf_C2H2_sf"/>
</dbReference>
<evidence type="ECO:0000256" key="7">
    <source>
        <dbReference type="ARBA" id="ARBA00022833"/>
    </source>
</evidence>
<keyword evidence="15" id="KW-1185">Reference proteome</keyword>
<keyword evidence="5" id="KW-0677">Repeat</keyword>
<dbReference type="FunFam" id="3.30.160.60:FF:000100">
    <property type="entry name" value="Zinc finger 45-like"/>
    <property type="match status" value="1"/>
</dbReference>
<evidence type="ECO:0000256" key="12">
    <source>
        <dbReference type="PROSITE-ProRule" id="PRU00042"/>
    </source>
</evidence>